<dbReference type="Pfam" id="PF02624">
    <property type="entry name" value="YcaO"/>
    <property type="match status" value="1"/>
</dbReference>
<dbReference type="Gene3D" id="3.30.160.660">
    <property type="match status" value="1"/>
</dbReference>
<comment type="caution">
    <text evidence="3">The sequence shown here is derived from an EMBL/GenBank/DDBJ whole genome shotgun (WGS) entry which is preliminary data.</text>
</comment>
<feature type="compositionally biased region" description="Basic residues" evidence="1">
    <location>
        <begin position="657"/>
        <end position="669"/>
    </location>
</feature>
<dbReference type="Gene3D" id="3.30.40.250">
    <property type="match status" value="1"/>
</dbReference>
<evidence type="ECO:0000256" key="1">
    <source>
        <dbReference type="SAM" id="MobiDB-lite"/>
    </source>
</evidence>
<dbReference type="RefSeq" id="WP_385860339.1">
    <property type="nucleotide sequence ID" value="NZ_JBHMAR010000084.1"/>
</dbReference>
<organism evidence="3 4">
    <name type="scientific">Streptomyces thermocoprophilus</name>
    <dbReference type="NCBI Taxonomy" id="78356"/>
    <lineage>
        <taxon>Bacteria</taxon>
        <taxon>Bacillati</taxon>
        <taxon>Actinomycetota</taxon>
        <taxon>Actinomycetes</taxon>
        <taxon>Kitasatosporales</taxon>
        <taxon>Streptomycetaceae</taxon>
        <taxon>Streptomyces</taxon>
    </lineage>
</organism>
<gene>
    <name evidence="3" type="ORF">ACFFRO_29960</name>
</gene>
<name>A0ABV5VN92_9ACTN</name>
<proteinExistence type="predicted"/>
<protein>
    <submittedName>
        <fullName evidence="3">YcaO-like family protein</fullName>
    </submittedName>
</protein>
<feature type="region of interest" description="Disordered" evidence="1">
    <location>
        <begin position="629"/>
        <end position="694"/>
    </location>
</feature>
<evidence type="ECO:0000313" key="3">
    <source>
        <dbReference type="EMBL" id="MFB9739291.1"/>
    </source>
</evidence>
<dbReference type="PANTHER" id="PTHR37809:SF1">
    <property type="entry name" value="RIBOSOMAL PROTEIN S12 METHYLTHIOTRANSFERASE ACCESSORY FACTOR YCAO"/>
    <property type="match status" value="1"/>
</dbReference>
<accession>A0ABV5VN92</accession>
<dbReference type="Gene3D" id="3.40.50.720">
    <property type="entry name" value="NAD(P)-binding Rossmann-like Domain"/>
    <property type="match status" value="1"/>
</dbReference>
<evidence type="ECO:0000259" key="2">
    <source>
        <dbReference type="PROSITE" id="PS51664"/>
    </source>
</evidence>
<reference evidence="3 4" key="1">
    <citation type="submission" date="2024-09" db="EMBL/GenBank/DDBJ databases">
        <authorList>
            <person name="Sun Q."/>
            <person name="Mori K."/>
        </authorList>
    </citation>
    <scope>NUCLEOTIDE SEQUENCE [LARGE SCALE GENOMIC DNA]</scope>
    <source>
        <strain evidence="3 4">JCM 10918</strain>
    </source>
</reference>
<dbReference type="PANTHER" id="PTHR37809">
    <property type="entry name" value="RIBOSOMAL PROTEIN S12 METHYLTHIOTRANSFERASE ACCESSORY FACTOR YCAO"/>
    <property type="match status" value="1"/>
</dbReference>
<dbReference type="PROSITE" id="PS51664">
    <property type="entry name" value="YCAO"/>
    <property type="match status" value="1"/>
</dbReference>
<feature type="domain" description="YcaO" evidence="2">
    <location>
        <begin position="344"/>
        <end position="694"/>
    </location>
</feature>
<sequence length="694" mass="76133">MTHVIAAELDVLGVAADQCLLVTPQGGKFMLATPAPVLREWLELLDGSRSLEEALESAPEGYDEIAAVLQQEGCLREALDGVPERWAYRMAGVDAPAVPLERVRLAVTGSDQLGQAISGLLSFVTFEPVKPEDLATWAAEVRDAGRTPVALALFDRPAHAVLLSLNETCEAERVPWLSFRFELGRGLLGPGIWPGRGIDMRDVLERRRTAAVQEDVFDALAGDDSSALSRITSSELHWMLAQVATRLQRWLMGLMRPELYESELEMNPLYLTTQHHEILRMPNRPFEDAAYSPPVKSVVGHDTGIVTRVKPWETRHGIPSRLHTCSVDVARMRRVMELAADPAAFGTSWESAEAAQQAAVGEAIERYCGNYVDPARLICGSFASLTARGLNVVDPATLVLYSEAQYDTPGFPFPRFTADSECAWVKGWSHTQNTEVYVPAFLVYVAWHEHPERVRHDEPLFAYPNLAGIAAGPSMDYALLSGLEEVIERDASMVWWHNAQALPELQMSQDLRELIADRADELLPRFVHLDNEFGVPVVACLLDSTVNDTVVIGFAARDTGRAAAKKALAEAITLQGNAAFMLDADGARHSRAPAAQVRAPPTEWRRTGWTRCAPPHRCALTRCGGVVSGVGPPRSPPPHGPAPRVRRAAPAESGRCRSGRRRGPGRRSARWCGRSPARQPRGRAWPTRGSPSGR</sequence>
<dbReference type="InterPro" id="IPR003776">
    <property type="entry name" value="YcaO-like_dom"/>
</dbReference>
<dbReference type="Proteomes" id="UP001589703">
    <property type="component" value="Unassembled WGS sequence"/>
</dbReference>
<keyword evidence="4" id="KW-1185">Reference proteome</keyword>
<evidence type="ECO:0000313" key="4">
    <source>
        <dbReference type="Proteomes" id="UP001589703"/>
    </source>
</evidence>
<dbReference type="EMBL" id="JBHMAR010000084">
    <property type="protein sequence ID" value="MFB9739291.1"/>
    <property type="molecule type" value="Genomic_DNA"/>
</dbReference>